<evidence type="ECO:0000313" key="10">
    <source>
        <dbReference type="Proteomes" id="UP001187531"/>
    </source>
</evidence>
<evidence type="ECO:0000259" key="8">
    <source>
        <dbReference type="Pfam" id="PF08389"/>
    </source>
</evidence>
<keyword evidence="7" id="KW-0539">Nucleus</keyword>
<evidence type="ECO:0000256" key="5">
    <source>
        <dbReference type="ARBA" id="ARBA00022490"/>
    </source>
</evidence>
<dbReference type="SUPFAM" id="SSF48371">
    <property type="entry name" value="ARM repeat"/>
    <property type="match status" value="1"/>
</dbReference>
<gene>
    <name evidence="9" type="ORF">QYM36_008747</name>
</gene>
<comment type="subcellular location">
    <subcellularLocation>
        <location evidence="2">Cytoplasm</location>
    </subcellularLocation>
    <subcellularLocation>
        <location evidence="1">Nucleus</location>
    </subcellularLocation>
</comment>
<evidence type="ECO:0000256" key="1">
    <source>
        <dbReference type="ARBA" id="ARBA00004123"/>
    </source>
</evidence>
<feature type="domain" description="Exportin-1/Importin-beta-like" evidence="8">
    <location>
        <begin position="98"/>
        <end position="244"/>
    </location>
</feature>
<keyword evidence="5" id="KW-0963">Cytoplasm</keyword>
<dbReference type="PANTHER" id="PTHR21452:SF4">
    <property type="entry name" value="EXPORTIN-6"/>
    <property type="match status" value="1"/>
</dbReference>
<dbReference type="Gene3D" id="1.25.10.10">
    <property type="entry name" value="Leucine-rich Repeat Variant"/>
    <property type="match status" value="1"/>
</dbReference>
<comment type="similarity">
    <text evidence="3">Belongs to the exportin family.</text>
</comment>
<evidence type="ECO:0000256" key="2">
    <source>
        <dbReference type="ARBA" id="ARBA00004496"/>
    </source>
</evidence>
<dbReference type="EMBL" id="JAVRJZ010000013">
    <property type="protein sequence ID" value="KAK2714290.1"/>
    <property type="molecule type" value="Genomic_DNA"/>
</dbReference>
<dbReference type="GO" id="GO:0005737">
    <property type="term" value="C:cytoplasm"/>
    <property type="evidence" value="ECO:0007669"/>
    <property type="project" value="UniProtKB-SubCell"/>
</dbReference>
<dbReference type="GO" id="GO:0005049">
    <property type="term" value="F:nuclear export signal receptor activity"/>
    <property type="evidence" value="ECO:0007669"/>
    <property type="project" value="InterPro"/>
</dbReference>
<sequence>MEIQELEGLVQEFYESAITNERRYEIQYKLKELGSKPNVIRWALGYIASDGASELVGMQALTVVEDLIKRWALLNRNDKEEVRRALSDASRKSTSAAYLRNKVIKLIVDLAKFDWPAEDPDYLDTILNMTSDPQSMLLGLIFLQTTVEEFSSNRENITFERKRDLIKHFSGYLPRILTLFKGILETGSKNPHFPPIFDPLTKQILTLVFRCLNQLVIWNSSLLWIDQDLVDLVFRFVRVKENKDLEATCGRYAVAFEAMSVINEIIAKPYADNASSLVAHVIISGFSILEEMLHPNKLGELALSEIDEGYLSRFIDFVQNFVQSHLTRCLYSPGFNVESFFFLLFRLTDEQTATDAFIACLDIWQIILEIFSLKLQEAKMNKEGLLDRFEPVFLAVSDMLLKKIQYDYNSEQIDAIFDVAVDNDSENVWQIYLKTIIEILYDIAVLYYSKVIPIVESLFTSMCKKYMLIHENYFVHVPYSTALSLKPLSEDDISSLMSLTHDLTGFLQVIGRFSELFCSVDTYAERKVTALGIFNKMLEVADFGSCAKLYKPFGIISSLKIPVIDLYGEKISSIQAWFHWLCLCQNDPEVNIDHLLSSYINICVSVLSPTTPAEITTASARSIVSATLLLRSQTIAESPQMAKLFTEFKGLKDNHLLAYSFVASSLFNILVLPWFRVPPEEQKWESRKQQLGVLMHTICSDIEFVRTPDFTQNDVLLRKEGSNVQKTFHIVGKLLSETHSEANKVKPIIYEAIQPYIADAKNLLKAYGRIGELNVVEDLIVFFVQCFDTLQHQMGYNTCCDIIETLLEFLSGFPFNQSTEFNSFIEGRGSAILDLVLTVVGFAVKGASKDYKKLLPSILSLCMDNIYPAIFQRNGPEVKVQLLKVMTLILLYHWKFFFTSTGELSNEDYFYKIMAAFGQAFLQSDVQVFKDSLEALLMLNSKCNLFHKEVFLTRMRSQFMTVLLQILIAKTHDLLRDEITQALFELASVDFDDLFNSFLPQFASSLVGISDHQKSELVASFKQEKDFPTFALNLERFVVDSRCFFIQQF</sequence>
<dbReference type="Pfam" id="PF08389">
    <property type="entry name" value="Xpo1"/>
    <property type="match status" value="1"/>
</dbReference>
<evidence type="ECO:0000256" key="3">
    <source>
        <dbReference type="ARBA" id="ARBA00009466"/>
    </source>
</evidence>
<dbReference type="Proteomes" id="UP001187531">
    <property type="component" value="Unassembled WGS sequence"/>
</dbReference>
<evidence type="ECO:0000313" key="9">
    <source>
        <dbReference type="EMBL" id="KAK2714290.1"/>
    </source>
</evidence>
<accession>A0AA88HRE6</accession>
<name>A0AA88HRE6_ARTSF</name>
<dbReference type="InterPro" id="IPR013598">
    <property type="entry name" value="Exportin-1/Importin-b-like"/>
</dbReference>
<evidence type="ECO:0000256" key="6">
    <source>
        <dbReference type="ARBA" id="ARBA00022927"/>
    </source>
</evidence>
<evidence type="ECO:0000256" key="4">
    <source>
        <dbReference type="ARBA" id="ARBA00022448"/>
    </source>
</evidence>
<dbReference type="PANTHER" id="PTHR21452">
    <property type="entry name" value="EXPORTIN-6"/>
    <property type="match status" value="1"/>
</dbReference>
<dbReference type="AlphaFoldDB" id="A0AA88HRE6"/>
<keyword evidence="6" id="KW-0653">Protein transport</keyword>
<dbReference type="InterPro" id="IPR040016">
    <property type="entry name" value="XPO6"/>
</dbReference>
<organism evidence="9 10">
    <name type="scientific">Artemia franciscana</name>
    <name type="common">Brine shrimp</name>
    <name type="synonym">Artemia sanfranciscana</name>
    <dbReference type="NCBI Taxonomy" id="6661"/>
    <lineage>
        <taxon>Eukaryota</taxon>
        <taxon>Metazoa</taxon>
        <taxon>Ecdysozoa</taxon>
        <taxon>Arthropoda</taxon>
        <taxon>Crustacea</taxon>
        <taxon>Branchiopoda</taxon>
        <taxon>Anostraca</taxon>
        <taxon>Artemiidae</taxon>
        <taxon>Artemia</taxon>
    </lineage>
</organism>
<proteinExistence type="inferred from homology"/>
<dbReference type="InterPro" id="IPR011989">
    <property type="entry name" value="ARM-like"/>
</dbReference>
<dbReference type="GO" id="GO:0005634">
    <property type="term" value="C:nucleus"/>
    <property type="evidence" value="ECO:0007669"/>
    <property type="project" value="UniProtKB-SubCell"/>
</dbReference>
<evidence type="ECO:0000256" key="7">
    <source>
        <dbReference type="ARBA" id="ARBA00023242"/>
    </source>
</evidence>
<dbReference type="GO" id="GO:0006611">
    <property type="term" value="P:protein export from nucleus"/>
    <property type="evidence" value="ECO:0007669"/>
    <property type="project" value="InterPro"/>
</dbReference>
<dbReference type="InterPro" id="IPR016024">
    <property type="entry name" value="ARM-type_fold"/>
</dbReference>
<comment type="caution">
    <text evidence="9">The sequence shown here is derived from an EMBL/GenBank/DDBJ whole genome shotgun (WGS) entry which is preliminary data.</text>
</comment>
<keyword evidence="10" id="KW-1185">Reference proteome</keyword>
<protein>
    <recommendedName>
        <fullName evidence="8">Exportin-1/Importin-beta-like domain-containing protein</fullName>
    </recommendedName>
</protein>
<reference evidence="9" key="1">
    <citation type="submission" date="2023-07" db="EMBL/GenBank/DDBJ databases">
        <title>Chromosome-level genome assembly of Artemia franciscana.</title>
        <authorList>
            <person name="Jo E."/>
        </authorList>
    </citation>
    <scope>NUCLEOTIDE SEQUENCE</scope>
    <source>
        <tissue evidence="9">Whole body</tissue>
    </source>
</reference>
<keyword evidence="4" id="KW-0813">Transport</keyword>